<organism evidence="5 6">
    <name type="scientific">Pleurostoma richardsiae</name>
    <dbReference type="NCBI Taxonomy" id="41990"/>
    <lineage>
        <taxon>Eukaryota</taxon>
        <taxon>Fungi</taxon>
        <taxon>Dikarya</taxon>
        <taxon>Ascomycota</taxon>
        <taxon>Pezizomycotina</taxon>
        <taxon>Sordariomycetes</taxon>
        <taxon>Sordariomycetidae</taxon>
        <taxon>Calosphaeriales</taxon>
        <taxon>Pleurostomataceae</taxon>
        <taxon>Pleurostoma</taxon>
    </lineage>
</organism>
<feature type="transmembrane region" description="Helical" evidence="3">
    <location>
        <begin position="63"/>
        <end position="82"/>
    </location>
</feature>
<evidence type="ECO:0000256" key="1">
    <source>
        <dbReference type="ARBA" id="ARBA00004141"/>
    </source>
</evidence>
<feature type="transmembrane region" description="Helical" evidence="3">
    <location>
        <begin position="264"/>
        <end position="282"/>
    </location>
</feature>
<dbReference type="SUPFAM" id="SSF103473">
    <property type="entry name" value="MFS general substrate transporter"/>
    <property type="match status" value="1"/>
</dbReference>
<dbReference type="GO" id="GO:0022857">
    <property type="term" value="F:transmembrane transporter activity"/>
    <property type="evidence" value="ECO:0007669"/>
    <property type="project" value="InterPro"/>
</dbReference>
<feature type="transmembrane region" description="Helical" evidence="3">
    <location>
        <begin position="155"/>
        <end position="177"/>
    </location>
</feature>
<sequence length="385" mass="41476">MGSFCVYFNSWGIVNSFGVFQTFYETDLLVSKSSSDISWIGSLQACLLLIIGVISGPLYDAGYFRHLLFAGVFLIVFGMMMTSLCTQYWQVVLAQGVCVGFGQGFIFIPSVAIVSQYFTTRKALAQGIASSGSSLAGIIYPIIFDRLRPRIGFGWATRVFAFTSLATLIIPLCFMKVRIPPRSKRALVDWSAFREMPFNLFTVGSAIGFIGIYVPFFYAPYYATSTLGVSDGFSAYTISILNAASIAGRLVANFIADKIGPLNVVTPFTLVASVVAFCWIALRDEANLIIFCIFYGFFTGCFVSLPPTVVMTLSPHLGVVGTRMGIVFATCGLGLLIGTPVAGAILGSTNDFLGVEIFCGSVVAISGCMLALARIAKVGMGYQWA</sequence>
<dbReference type="PROSITE" id="PS50850">
    <property type="entry name" value="MFS"/>
    <property type="match status" value="1"/>
</dbReference>
<dbReference type="EMBL" id="JANBVO010000019">
    <property type="protein sequence ID" value="KAJ9143516.1"/>
    <property type="molecule type" value="Genomic_DNA"/>
</dbReference>
<dbReference type="GO" id="GO:0016020">
    <property type="term" value="C:membrane"/>
    <property type="evidence" value="ECO:0007669"/>
    <property type="project" value="UniProtKB-SubCell"/>
</dbReference>
<dbReference type="PANTHER" id="PTHR11360:SF234">
    <property type="entry name" value="MFS-TYPE TRANSPORTER DBAD-RELATED"/>
    <property type="match status" value="1"/>
</dbReference>
<keyword evidence="6" id="KW-1185">Reference proteome</keyword>
<dbReference type="InterPro" id="IPR036259">
    <property type="entry name" value="MFS_trans_sf"/>
</dbReference>
<feature type="transmembrane region" description="Helical" evidence="3">
    <location>
        <begin position="352"/>
        <end position="373"/>
    </location>
</feature>
<keyword evidence="3" id="KW-0472">Membrane</keyword>
<dbReference type="InterPro" id="IPR020846">
    <property type="entry name" value="MFS_dom"/>
</dbReference>
<evidence type="ECO:0000256" key="3">
    <source>
        <dbReference type="SAM" id="Phobius"/>
    </source>
</evidence>
<keyword evidence="3" id="KW-0812">Transmembrane</keyword>
<feature type="transmembrane region" description="Helical" evidence="3">
    <location>
        <begin position="123"/>
        <end position="143"/>
    </location>
</feature>
<dbReference type="InterPro" id="IPR011701">
    <property type="entry name" value="MFS"/>
</dbReference>
<gene>
    <name evidence="5" type="ORF">NKR23_g6604</name>
</gene>
<protein>
    <submittedName>
        <fullName evidence="5">MFS general substrate transporter</fullName>
    </submittedName>
</protein>
<dbReference type="Pfam" id="PF07690">
    <property type="entry name" value="MFS_1"/>
    <property type="match status" value="1"/>
</dbReference>
<evidence type="ECO:0000313" key="6">
    <source>
        <dbReference type="Proteomes" id="UP001174694"/>
    </source>
</evidence>
<dbReference type="AlphaFoldDB" id="A0AA38RKP1"/>
<reference evidence="5" key="1">
    <citation type="submission" date="2022-07" db="EMBL/GenBank/DDBJ databases">
        <title>Fungi with potential for degradation of polypropylene.</title>
        <authorList>
            <person name="Gostincar C."/>
        </authorList>
    </citation>
    <scope>NUCLEOTIDE SEQUENCE</scope>
    <source>
        <strain evidence="5">EXF-13308</strain>
    </source>
</reference>
<comment type="similarity">
    <text evidence="2">Belongs to the major facilitator superfamily. Monocarboxylate porter (TC 2.A.1.13) family.</text>
</comment>
<name>A0AA38RKP1_9PEZI</name>
<evidence type="ECO:0000313" key="5">
    <source>
        <dbReference type="EMBL" id="KAJ9143516.1"/>
    </source>
</evidence>
<dbReference type="Proteomes" id="UP001174694">
    <property type="component" value="Unassembled WGS sequence"/>
</dbReference>
<feature type="transmembrane region" description="Helical" evidence="3">
    <location>
        <begin position="37"/>
        <end position="56"/>
    </location>
</feature>
<accession>A0AA38RKP1</accession>
<dbReference type="PANTHER" id="PTHR11360">
    <property type="entry name" value="MONOCARBOXYLATE TRANSPORTER"/>
    <property type="match status" value="1"/>
</dbReference>
<dbReference type="InterPro" id="IPR050327">
    <property type="entry name" value="Proton-linked_MCT"/>
</dbReference>
<evidence type="ECO:0000259" key="4">
    <source>
        <dbReference type="PROSITE" id="PS50850"/>
    </source>
</evidence>
<feature type="transmembrane region" description="Helical" evidence="3">
    <location>
        <begin position="288"/>
        <end position="313"/>
    </location>
</feature>
<keyword evidence="3" id="KW-1133">Transmembrane helix</keyword>
<evidence type="ECO:0000256" key="2">
    <source>
        <dbReference type="ARBA" id="ARBA00006727"/>
    </source>
</evidence>
<feature type="transmembrane region" description="Helical" evidence="3">
    <location>
        <begin position="198"/>
        <end position="221"/>
    </location>
</feature>
<feature type="transmembrane region" description="Helical" evidence="3">
    <location>
        <begin position="325"/>
        <end position="346"/>
    </location>
</feature>
<dbReference type="Gene3D" id="1.20.1250.20">
    <property type="entry name" value="MFS general substrate transporter like domains"/>
    <property type="match status" value="2"/>
</dbReference>
<proteinExistence type="inferred from homology"/>
<comment type="caution">
    <text evidence="5">The sequence shown here is derived from an EMBL/GenBank/DDBJ whole genome shotgun (WGS) entry which is preliminary data.</text>
</comment>
<feature type="transmembrane region" description="Helical" evidence="3">
    <location>
        <begin position="88"/>
        <end position="111"/>
    </location>
</feature>
<comment type="subcellular location">
    <subcellularLocation>
        <location evidence="1">Membrane</location>
        <topology evidence="1">Multi-pass membrane protein</topology>
    </subcellularLocation>
</comment>
<feature type="domain" description="Major facilitator superfamily (MFS) profile" evidence="4">
    <location>
        <begin position="1"/>
        <end position="379"/>
    </location>
</feature>